<evidence type="ECO:0000313" key="2">
    <source>
        <dbReference type="Proteomes" id="UP000050833"/>
    </source>
</evidence>
<name>A0AAW3JRS7_9FIRM</name>
<dbReference type="Proteomes" id="UP000050833">
    <property type="component" value="Unassembled WGS sequence"/>
</dbReference>
<evidence type="ECO:0000313" key="1">
    <source>
        <dbReference type="EMBL" id="KQC85432.1"/>
    </source>
</evidence>
<accession>A0AAW3JRS7</accession>
<organism evidence="1 2">
    <name type="scientific">Butyribacter intestini</name>
    <dbReference type="NCBI Taxonomy" id="1703332"/>
    <lineage>
        <taxon>Bacteria</taxon>
        <taxon>Bacillati</taxon>
        <taxon>Bacillota</taxon>
        <taxon>Clostridia</taxon>
        <taxon>Lachnospirales</taxon>
        <taxon>Lachnospiraceae</taxon>
        <taxon>Butyribacter</taxon>
    </lineage>
</organism>
<dbReference type="AlphaFoldDB" id="A0AAW3JRS7"/>
<comment type="caution">
    <text evidence="1">The sequence shown here is derived from an EMBL/GenBank/DDBJ whole genome shotgun (WGS) entry which is preliminary data.</text>
</comment>
<keyword evidence="2" id="KW-1185">Reference proteome</keyword>
<dbReference type="EMBL" id="LLKB01000005">
    <property type="protein sequence ID" value="KQC85432.1"/>
    <property type="molecule type" value="Genomic_DNA"/>
</dbReference>
<reference evidence="1 2" key="1">
    <citation type="submission" date="2015-10" db="EMBL/GenBank/DDBJ databases">
        <title>Butyribacter intestini gen. nov., sp. nov., a butyric acid-producing bacterium of the family Lachnospiraceae isolated from the human faeces.</title>
        <authorList>
            <person name="Zou Y."/>
            <person name="Xue W."/>
            <person name="Luo G."/>
            <person name="Lv M."/>
        </authorList>
    </citation>
    <scope>NUCLEOTIDE SEQUENCE [LARGE SCALE GENOMIC DNA]</scope>
    <source>
        <strain evidence="1 2">TF01-11</strain>
    </source>
</reference>
<dbReference type="RefSeq" id="WP_055945303.1">
    <property type="nucleotide sequence ID" value="NZ_LLKB01000005.1"/>
</dbReference>
<protein>
    <submittedName>
        <fullName evidence="1">Uncharacterized protein</fullName>
    </submittedName>
</protein>
<proteinExistence type="predicted"/>
<gene>
    <name evidence="1" type="ORF">APZ18_12175</name>
</gene>
<sequence>MVILSKQTTVTGVSVLKDGDKETRIAFMNATVPQEGNPTIGHAIQDREAFEANMQMVMEDFTTFDNYIYSLLLSNNETTQS</sequence>